<sequence length="62" mass="6847">MAIFAVTSGDSITNMIIADSKEIAEQVTKNVCIEHTPENPISQNWVWNGTKFIAPIMEEPNA</sequence>
<name>A0A6J5Q3G5_9CAUD</name>
<organism evidence="1">
    <name type="scientific">uncultured Caudovirales phage</name>
    <dbReference type="NCBI Taxonomy" id="2100421"/>
    <lineage>
        <taxon>Viruses</taxon>
        <taxon>Duplodnaviria</taxon>
        <taxon>Heunggongvirae</taxon>
        <taxon>Uroviricota</taxon>
        <taxon>Caudoviricetes</taxon>
        <taxon>Peduoviridae</taxon>
        <taxon>Maltschvirus</taxon>
        <taxon>Maltschvirus maltsch</taxon>
    </lineage>
</organism>
<reference evidence="1" key="1">
    <citation type="submission" date="2020-05" db="EMBL/GenBank/DDBJ databases">
        <authorList>
            <person name="Chiriac C."/>
            <person name="Salcher M."/>
            <person name="Ghai R."/>
            <person name="Kavagutti S V."/>
        </authorList>
    </citation>
    <scope>NUCLEOTIDE SEQUENCE</scope>
</reference>
<gene>
    <name evidence="1" type="ORF">UFOVP1033_12</name>
    <name evidence="2" type="ORF">UFOVP1631_12</name>
</gene>
<protein>
    <submittedName>
        <fullName evidence="1">Uncharacterized protein</fullName>
    </submittedName>
</protein>
<dbReference type="EMBL" id="LR796981">
    <property type="protein sequence ID" value="CAB4178749.1"/>
    <property type="molecule type" value="Genomic_DNA"/>
</dbReference>
<proteinExistence type="predicted"/>
<evidence type="ECO:0000313" key="2">
    <source>
        <dbReference type="EMBL" id="CAB4220402.1"/>
    </source>
</evidence>
<accession>A0A6J5Q3G5</accession>
<dbReference type="EMBL" id="LR797501">
    <property type="protein sequence ID" value="CAB4220402.1"/>
    <property type="molecule type" value="Genomic_DNA"/>
</dbReference>
<evidence type="ECO:0000313" key="1">
    <source>
        <dbReference type="EMBL" id="CAB4178749.1"/>
    </source>
</evidence>